<name>A0AAW0G8T5_9APHY</name>
<protein>
    <recommendedName>
        <fullName evidence="5">Transketolase-like pyrimidine-binding domain-containing protein</fullName>
    </recommendedName>
</protein>
<evidence type="ECO:0000256" key="4">
    <source>
        <dbReference type="ARBA" id="ARBA00023052"/>
    </source>
</evidence>
<dbReference type="InterPro" id="IPR031717">
    <property type="entry name" value="ODO-1/KGD_C"/>
</dbReference>
<dbReference type="NCBIfam" id="NF006914">
    <property type="entry name" value="PRK09404.1"/>
    <property type="match status" value="1"/>
</dbReference>
<comment type="cofactor">
    <cofactor evidence="1">
        <name>thiamine diphosphate</name>
        <dbReference type="ChEBI" id="CHEBI:58937"/>
    </cofactor>
</comment>
<accession>A0AAW0G8T5</accession>
<dbReference type="SMART" id="SM00861">
    <property type="entry name" value="Transket_pyr"/>
    <property type="match status" value="1"/>
</dbReference>
<gene>
    <name evidence="6" type="ORF">QCA50_011298</name>
</gene>
<feature type="domain" description="Transketolase-like pyrimidine-binding" evidence="5">
    <location>
        <begin position="547"/>
        <end position="750"/>
    </location>
</feature>
<dbReference type="InterPro" id="IPR001017">
    <property type="entry name" value="DH_E1"/>
</dbReference>
<evidence type="ECO:0000313" key="6">
    <source>
        <dbReference type="EMBL" id="KAK7685435.1"/>
    </source>
</evidence>
<comment type="caution">
    <text evidence="6">The sequence shown here is derived from an EMBL/GenBank/DDBJ whole genome shotgun (WGS) entry which is preliminary data.</text>
</comment>
<dbReference type="EMBL" id="JASBNA010000020">
    <property type="protein sequence ID" value="KAK7685435.1"/>
    <property type="molecule type" value="Genomic_DNA"/>
</dbReference>
<dbReference type="Proteomes" id="UP001385951">
    <property type="component" value="Unassembled WGS sequence"/>
</dbReference>
<dbReference type="Pfam" id="PF16870">
    <property type="entry name" value="OxoGdeHyase_C"/>
    <property type="match status" value="1"/>
</dbReference>
<dbReference type="InterPro" id="IPR011603">
    <property type="entry name" value="2oxoglutarate_DH_E1"/>
</dbReference>
<dbReference type="SUPFAM" id="SSF52518">
    <property type="entry name" value="Thiamin diphosphate-binding fold (THDP-binding)"/>
    <property type="match status" value="2"/>
</dbReference>
<dbReference type="CDD" id="cd02016">
    <property type="entry name" value="TPP_E1_OGDC_like"/>
    <property type="match status" value="1"/>
</dbReference>
<dbReference type="Gene3D" id="3.40.50.12470">
    <property type="match status" value="1"/>
</dbReference>
<keyword evidence="7" id="KW-1185">Reference proteome</keyword>
<sequence length="904" mass="100804">MVVYVKCSDSPSQLENRTVNAPLLRYVDSLRTHGHRAARIDPLDLLQREEVAALDPARYGLVDQGKKYNVNGIVWTNPVGVDTETPVEWTLEQLTRHLRAVYVGRIAYEYMHSPSKTERLWFSHLLESENAASKTTDTAKERIHGLLARSETFDQFMQLKFPNLKRYGLEGGESMLPALDALFNISAQAGVEHLILGMPHRGRLNLLTDLLQYPARALFHKIKGNSEVPEDLGASGDVISHLVASPSLRYEGASRPVKVSLLPNPSHLEAINPVALGKTRAKQFSLLKTVPNPDDCFPGDKVMCVQLHGDASFTGQGVVMEGLSLSNLPHYTVGGSVHLVVNNSIGYTTPASSARSSLYCSDIGKMINAPVLHVNGDYPEDVAKAMEVAFKYRNYFRKDVIIDLIVYRRWGHNELDEPAFTQPLMYEKIRSRRSVPSLYEEQLMNEGVLSQETATNIRTSYKSHLTFELAQADSYVPQASMLQKQWSGIVWPASDQAEKHPETGVNAETLHKVGRASVSCGEGFEIHPRLSRHVSNRLKSLESGKSIDWATAEALAFGTLMLEGCDVRISGQDVGRGTFSQRHAMLVDQRTENVTVPLNVALESEGKLELANSSLSEFGVLGFEYGVSWEKPNILPIWEAQFGDFFNGAQVMIDTFISSGETKWLKQSGIVMLLPHGLDGAGPEHSSSHIERFLQLTNDRFTYSDHTRDVNMQIVYPTTPAQYFHLLRRQMKRNYRKPLIVAGPKGLLRLPAANSSLESMTTGKKFEPVLDDTGISAPDVKRVVLLTGKLYYDLIKERAIRPNAQNTVAFIRIEELSPFPFSPLATILSRYNNASEIVWLQEEPRNQGAFTHVQERINVVLQHLNIEGKLHYRGRDEDAVPAPGVAKLYQVQQKGVISAAFDGL</sequence>
<evidence type="ECO:0000259" key="5">
    <source>
        <dbReference type="SMART" id="SM00861"/>
    </source>
</evidence>
<reference evidence="6 7" key="1">
    <citation type="submission" date="2022-09" db="EMBL/GenBank/DDBJ databases">
        <authorList>
            <person name="Palmer J.M."/>
        </authorList>
    </citation>
    <scope>NUCLEOTIDE SEQUENCE [LARGE SCALE GENOMIC DNA]</scope>
    <source>
        <strain evidence="6 7">DSM 7382</strain>
    </source>
</reference>
<evidence type="ECO:0000313" key="7">
    <source>
        <dbReference type="Proteomes" id="UP001385951"/>
    </source>
</evidence>
<dbReference type="InterPro" id="IPR042179">
    <property type="entry name" value="KGD_C_sf"/>
</dbReference>
<keyword evidence="4" id="KW-0786">Thiamine pyrophosphate</keyword>
<dbReference type="Gene3D" id="3.40.50.970">
    <property type="match status" value="1"/>
</dbReference>
<dbReference type="GO" id="GO:0030976">
    <property type="term" value="F:thiamine pyrophosphate binding"/>
    <property type="evidence" value="ECO:0007669"/>
    <property type="project" value="InterPro"/>
</dbReference>
<dbReference type="InterPro" id="IPR029061">
    <property type="entry name" value="THDP-binding"/>
</dbReference>
<dbReference type="GO" id="GO:0016624">
    <property type="term" value="F:oxidoreductase activity, acting on the aldehyde or oxo group of donors, disulfide as acceptor"/>
    <property type="evidence" value="ECO:0007669"/>
    <property type="project" value="InterPro"/>
</dbReference>
<organism evidence="6 7">
    <name type="scientific">Cerrena zonata</name>
    <dbReference type="NCBI Taxonomy" id="2478898"/>
    <lineage>
        <taxon>Eukaryota</taxon>
        <taxon>Fungi</taxon>
        <taxon>Dikarya</taxon>
        <taxon>Basidiomycota</taxon>
        <taxon>Agaricomycotina</taxon>
        <taxon>Agaricomycetes</taxon>
        <taxon>Polyporales</taxon>
        <taxon>Cerrenaceae</taxon>
        <taxon>Cerrena</taxon>
    </lineage>
</organism>
<dbReference type="Pfam" id="PF02779">
    <property type="entry name" value="Transket_pyr"/>
    <property type="match status" value="1"/>
</dbReference>
<dbReference type="NCBIfam" id="TIGR00239">
    <property type="entry name" value="2oxo_dh_E1"/>
    <property type="match status" value="1"/>
</dbReference>
<dbReference type="PIRSF" id="PIRSF000157">
    <property type="entry name" value="Oxoglu_dh_E1"/>
    <property type="match status" value="1"/>
</dbReference>
<dbReference type="Pfam" id="PF00676">
    <property type="entry name" value="E1_dh"/>
    <property type="match status" value="1"/>
</dbReference>
<comment type="similarity">
    <text evidence="2">Belongs to the alpha-ketoglutarate dehydrogenase family.</text>
</comment>
<dbReference type="GO" id="GO:0006091">
    <property type="term" value="P:generation of precursor metabolites and energy"/>
    <property type="evidence" value="ECO:0007669"/>
    <property type="project" value="UniProtKB-ARBA"/>
</dbReference>
<dbReference type="AlphaFoldDB" id="A0AAW0G8T5"/>
<proteinExistence type="inferred from homology"/>
<evidence type="ECO:0000256" key="1">
    <source>
        <dbReference type="ARBA" id="ARBA00001964"/>
    </source>
</evidence>
<dbReference type="NCBIfam" id="NF008907">
    <property type="entry name" value="PRK12270.1"/>
    <property type="match status" value="1"/>
</dbReference>
<dbReference type="Gene3D" id="1.10.287.1150">
    <property type="entry name" value="TPP helical domain"/>
    <property type="match status" value="1"/>
</dbReference>
<evidence type="ECO:0000256" key="3">
    <source>
        <dbReference type="ARBA" id="ARBA00023002"/>
    </source>
</evidence>
<dbReference type="InterPro" id="IPR005475">
    <property type="entry name" value="Transketolase-like_Pyr-bd"/>
</dbReference>
<evidence type="ECO:0000256" key="2">
    <source>
        <dbReference type="ARBA" id="ARBA00006936"/>
    </source>
</evidence>
<keyword evidence="3" id="KW-0560">Oxidoreductase</keyword>
<dbReference type="Gene3D" id="3.40.50.11610">
    <property type="entry name" value="Multifunctional 2-oxoglutarate metabolism enzyme, C-terminal domain"/>
    <property type="match status" value="1"/>
</dbReference>
<dbReference type="PANTHER" id="PTHR23152">
    <property type="entry name" value="2-OXOGLUTARATE DEHYDROGENASE"/>
    <property type="match status" value="1"/>
</dbReference>
<dbReference type="PANTHER" id="PTHR23152:SF4">
    <property type="entry name" value="2-OXOADIPATE DEHYDROGENASE COMPLEX COMPONENT E1"/>
    <property type="match status" value="1"/>
</dbReference>